<dbReference type="AlphaFoldDB" id="A0A8E2AQS1"/>
<evidence type="ECO:0000313" key="2">
    <source>
        <dbReference type="EMBL" id="OCH89208.1"/>
    </source>
</evidence>
<dbReference type="OrthoDB" id="3256331at2759"/>
<keyword evidence="3" id="KW-1185">Reference proteome</keyword>
<accession>A0A8E2AQS1</accession>
<name>A0A8E2AQS1_9APHY</name>
<dbReference type="Proteomes" id="UP000250043">
    <property type="component" value="Unassembled WGS sequence"/>
</dbReference>
<sequence length="189" mass="21536">MASSPVVLFLHPDNPCNTSLLDTDGNLLYTVNTEHGQHSSTYIRNDDEEVIAWSQWRDVLPDKVSIGARPPISVDDWLRKSIVPFVDEVKFEDDLGRKYKWKGWSSGSSLELFTAEDGYKQPIARFMKPRKDCSTTPPTTVASARLVLDSRAVELRDTVVTSFLFLEKTRRIKENSLREFRVGIANWST</sequence>
<evidence type="ECO:0000313" key="3">
    <source>
        <dbReference type="Proteomes" id="UP000250043"/>
    </source>
</evidence>
<dbReference type="InterPro" id="IPR046528">
    <property type="entry name" value="DUF6593"/>
</dbReference>
<dbReference type="EMBL" id="KV722432">
    <property type="protein sequence ID" value="OCH89208.1"/>
    <property type="molecule type" value="Genomic_DNA"/>
</dbReference>
<organism evidence="2 3">
    <name type="scientific">Obba rivulosa</name>
    <dbReference type="NCBI Taxonomy" id="1052685"/>
    <lineage>
        <taxon>Eukaryota</taxon>
        <taxon>Fungi</taxon>
        <taxon>Dikarya</taxon>
        <taxon>Basidiomycota</taxon>
        <taxon>Agaricomycotina</taxon>
        <taxon>Agaricomycetes</taxon>
        <taxon>Polyporales</taxon>
        <taxon>Gelatoporiaceae</taxon>
        <taxon>Obba</taxon>
    </lineage>
</organism>
<gene>
    <name evidence="2" type="ORF">OBBRIDRAFT_794480</name>
</gene>
<evidence type="ECO:0000259" key="1">
    <source>
        <dbReference type="Pfam" id="PF20236"/>
    </source>
</evidence>
<protein>
    <recommendedName>
        <fullName evidence="1">DUF6593 domain-containing protein</fullName>
    </recommendedName>
</protein>
<feature type="domain" description="DUF6593" evidence="1">
    <location>
        <begin position="13"/>
        <end position="171"/>
    </location>
</feature>
<reference evidence="2 3" key="1">
    <citation type="submission" date="2016-07" db="EMBL/GenBank/DDBJ databases">
        <title>Draft genome of the white-rot fungus Obba rivulosa 3A-2.</title>
        <authorList>
            <consortium name="DOE Joint Genome Institute"/>
            <person name="Miettinen O."/>
            <person name="Riley R."/>
            <person name="Acob R."/>
            <person name="Barry K."/>
            <person name="Cullen D."/>
            <person name="De Vries R."/>
            <person name="Hainaut M."/>
            <person name="Hatakka A."/>
            <person name="Henrissat B."/>
            <person name="Hilden K."/>
            <person name="Kuo R."/>
            <person name="Labutti K."/>
            <person name="Lipzen A."/>
            <person name="Makela M.R."/>
            <person name="Sandor L."/>
            <person name="Spatafora J.W."/>
            <person name="Grigoriev I.V."/>
            <person name="Hibbett D.S."/>
        </authorList>
    </citation>
    <scope>NUCLEOTIDE SEQUENCE [LARGE SCALE GENOMIC DNA]</scope>
    <source>
        <strain evidence="2 3">3A-2</strain>
    </source>
</reference>
<dbReference type="Pfam" id="PF20236">
    <property type="entry name" value="DUF6593"/>
    <property type="match status" value="1"/>
</dbReference>
<proteinExistence type="predicted"/>